<reference evidence="2" key="2">
    <citation type="journal article" date="2018" name="ISME J.">
        <title>A dynamic microbial community with high functional redundancy inhabits the cold, oxic subseafloor aquifer.</title>
        <authorList>
            <person name="Tully B.J."/>
            <person name="Wheat C.G."/>
            <person name="Glazer B.T."/>
            <person name="Huber J.A."/>
        </authorList>
    </citation>
    <scope>NUCLEOTIDE SEQUENCE</scope>
    <source>
        <strain evidence="2">NORP83</strain>
    </source>
</reference>
<dbReference type="GO" id="GO:0050920">
    <property type="term" value="P:regulation of chemotaxis"/>
    <property type="evidence" value="ECO:0007669"/>
    <property type="project" value="InterPro"/>
</dbReference>
<dbReference type="GO" id="GO:0009288">
    <property type="term" value="C:bacterial-type flagellum"/>
    <property type="evidence" value="ECO:0007669"/>
    <property type="project" value="InterPro"/>
</dbReference>
<evidence type="ECO:0000313" key="3">
    <source>
        <dbReference type="EMBL" id="PCJ03537.1"/>
    </source>
</evidence>
<dbReference type="EMBL" id="NVUS01000027">
    <property type="protein sequence ID" value="PCI97753.1"/>
    <property type="molecule type" value="Genomic_DNA"/>
</dbReference>
<sequence length="214" mass="24118">MKFNSALAKHSDEILTLLKDAREKDIQLNDVMSMAEIMMNSMHAFFKSMDVAVYKEMRDIASYIEKAKGDISNLQANKLKGEHIPVAGRELDEVVAATERATDTIMENAETIMACETDDIEKYRTVVNDGLMNIFEACSFQDITGQRITKVVGTLKHIEERVSKFASATGVADTDYEMSDEETARLKRQKDLILHGPQHEDDATKQDDIDAMFD</sequence>
<comment type="caution">
    <text evidence="2">The sequence shown here is derived from an EMBL/GenBank/DDBJ whole genome shotgun (WGS) entry which is preliminary data.</text>
</comment>
<feature type="region of interest" description="Disordered" evidence="1">
    <location>
        <begin position="193"/>
        <end position="214"/>
    </location>
</feature>
<feature type="compositionally biased region" description="Basic and acidic residues" evidence="1">
    <location>
        <begin position="193"/>
        <end position="208"/>
    </location>
</feature>
<dbReference type="SUPFAM" id="SSF75708">
    <property type="entry name" value="Chemotaxis phosphatase CheZ"/>
    <property type="match status" value="1"/>
</dbReference>
<evidence type="ECO:0000256" key="1">
    <source>
        <dbReference type="SAM" id="MobiDB-lite"/>
    </source>
</evidence>
<dbReference type="InterPro" id="IPR007439">
    <property type="entry name" value="Chemotax_Pase_CheZ"/>
</dbReference>
<organism evidence="2">
    <name type="scientific">OCS116 cluster bacterium</name>
    <dbReference type="NCBI Taxonomy" id="2030921"/>
    <lineage>
        <taxon>Bacteria</taxon>
        <taxon>Pseudomonadati</taxon>
        <taxon>Pseudomonadota</taxon>
        <taxon>Alphaproteobacteria</taxon>
        <taxon>OCS116 cluster</taxon>
    </lineage>
</organism>
<dbReference type="EMBL" id="NVUS01000002">
    <property type="protein sequence ID" value="PCJ03537.1"/>
    <property type="molecule type" value="Genomic_DNA"/>
</dbReference>
<name>A0A2A4YSI3_9PROT</name>
<protein>
    <submittedName>
        <fullName evidence="2">Chemotaxis protein</fullName>
    </submittedName>
</protein>
<reference key="1">
    <citation type="submission" date="2017-08" db="EMBL/GenBank/DDBJ databases">
        <title>A dynamic microbial community with high functional redundancy inhabits the cold, oxic subseafloor aquifer.</title>
        <authorList>
            <person name="Tully B.J."/>
            <person name="Wheat C.G."/>
            <person name="Glazer B.T."/>
            <person name="Huber J.A."/>
        </authorList>
    </citation>
    <scope>NUCLEOTIDE SEQUENCE [LARGE SCALE GENOMIC DNA]</scope>
</reference>
<accession>A0A2A4YSI3</accession>
<proteinExistence type="predicted"/>
<dbReference type="GO" id="GO:0003824">
    <property type="term" value="F:catalytic activity"/>
    <property type="evidence" value="ECO:0007669"/>
    <property type="project" value="InterPro"/>
</dbReference>
<evidence type="ECO:0000313" key="2">
    <source>
        <dbReference type="EMBL" id="PCI97753.1"/>
    </source>
</evidence>
<dbReference type="AlphaFoldDB" id="A0A2A4YSI3"/>
<dbReference type="Gene3D" id="1.10.287.500">
    <property type="entry name" value="Helix hairpin bin"/>
    <property type="match status" value="1"/>
</dbReference>
<dbReference type="Pfam" id="PF04344">
    <property type="entry name" value="CheZ"/>
    <property type="match status" value="1"/>
</dbReference>
<gene>
    <name evidence="3" type="ORF">COB13_02645</name>
    <name evidence="2" type="ORF">COB13_15255</name>
</gene>